<dbReference type="Gene3D" id="3.30.830.10">
    <property type="entry name" value="Metalloenzyme, LuxS/M16 peptidase-like"/>
    <property type="match status" value="2"/>
</dbReference>
<evidence type="ECO:0000256" key="2">
    <source>
        <dbReference type="RuleBase" id="RU004447"/>
    </source>
</evidence>
<comment type="caution">
    <text evidence="5">The sequence shown here is derived from an EMBL/GenBank/DDBJ whole genome shotgun (WGS) entry which is preliminary data.</text>
</comment>
<accession>A0ABU3IC53</accession>
<protein>
    <submittedName>
        <fullName evidence="5">Pitrilysin family protein</fullName>
    </submittedName>
</protein>
<dbReference type="InterPro" id="IPR011765">
    <property type="entry name" value="Pept_M16_N"/>
</dbReference>
<comment type="similarity">
    <text evidence="1 2">Belongs to the peptidase M16 family.</text>
</comment>
<dbReference type="SUPFAM" id="SSF63411">
    <property type="entry name" value="LuxS/MPP-like metallohydrolase"/>
    <property type="match status" value="2"/>
</dbReference>
<sequence length="441" mass="48374">MSEDFIELPLVASTDPLATMTVMDDETQIRRSVLPGGATVLTQTIPAQRSVSLSAWCPVGSRHEPEQYAGATHFLEHLLFKGTRSRSAQQIANAFDAVGGESNAGTTKEFTYYWARVLQEDLPMAVSVLGDMVTSSVIDPEEFERERTVIHDEIAMGNDDGGSVVHENFARAVFGASPLGRPIGGTVESVNAASRQDVWQYYQERYASESIVFVAAGAVEHDQLCALVNAALQDGGWSTDPQRVPTRPTGMDTHIDYQARELVRRKEGEQAHVIVGGRGLACNDDRRSVMSVLLAILGGSMSSRLFQEVREKRGLAYSTYAFDSSYVDAGLFGLYAGCAPGNVEAVEDLMRSQLEDLAAAGPTEEEMVRVQGQLRGALALGLEDSSARMVRLGRAELVHGRFRPVDRVLRRLQEVQPEQVSELAQYLLEQPWCRSRVLPPQ</sequence>
<dbReference type="Proteomes" id="UP001247542">
    <property type="component" value="Unassembled WGS sequence"/>
</dbReference>
<evidence type="ECO:0000256" key="1">
    <source>
        <dbReference type="ARBA" id="ARBA00007261"/>
    </source>
</evidence>
<dbReference type="PANTHER" id="PTHR11851">
    <property type="entry name" value="METALLOPROTEASE"/>
    <property type="match status" value="1"/>
</dbReference>
<name>A0ABU3IC53_9ACTO</name>
<dbReference type="PANTHER" id="PTHR11851:SF49">
    <property type="entry name" value="MITOCHONDRIAL-PROCESSING PEPTIDASE SUBUNIT ALPHA"/>
    <property type="match status" value="1"/>
</dbReference>
<keyword evidence="6" id="KW-1185">Reference proteome</keyword>
<evidence type="ECO:0000313" key="6">
    <source>
        <dbReference type="Proteomes" id="UP001247542"/>
    </source>
</evidence>
<dbReference type="Pfam" id="PF00675">
    <property type="entry name" value="Peptidase_M16"/>
    <property type="match status" value="1"/>
</dbReference>
<evidence type="ECO:0000259" key="4">
    <source>
        <dbReference type="Pfam" id="PF05193"/>
    </source>
</evidence>
<dbReference type="InterPro" id="IPR001431">
    <property type="entry name" value="Pept_M16_Zn_BS"/>
</dbReference>
<dbReference type="RefSeq" id="WP_313273127.1">
    <property type="nucleotide sequence ID" value="NZ_JASXSX010000001.1"/>
</dbReference>
<proteinExistence type="inferred from homology"/>
<feature type="domain" description="Peptidase M16 C-terminal" evidence="4">
    <location>
        <begin position="194"/>
        <end position="374"/>
    </location>
</feature>
<dbReference type="InterPro" id="IPR050361">
    <property type="entry name" value="MPP/UQCRC_Complex"/>
</dbReference>
<evidence type="ECO:0000259" key="3">
    <source>
        <dbReference type="Pfam" id="PF00675"/>
    </source>
</evidence>
<feature type="domain" description="Peptidase M16 N-terminal" evidence="3">
    <location>
        <begin position="40"/>
        <end position="186"/>
    </location>
</feature>
<dbReference type="InterPro" id="IPR007863">
    <property type="entry name" value="Peptidase_M16_C"/>
</dbReference>
<evidence type="ECO:0000313" key="5">
    <source>
        <dbReference type="EMBL" id="MDT3767511.1"/>
    </source>
</evidence>
<organism evidence="5 6">
    <name type="scientific">Gleimia hominis</name>
    <dbReference type="NCBI Taxonomy" id="595468"/>
    <lineage>
        <taxon>Bacteria</taxon>
        <taxon>Bacillati</taxon>
        <taxon>Actinomycetota</taxon>
        <taxon>Actinomycetes</taxon>
        <taxon>Actinomycetales</taxon>
        <taxon>Actinomycetaceae</taxon>
        <taxon>Gleimia</taxon>
    </lineage>
</organism>
<dbReference type="PROSITE" id="PS00143">
    <property type="entry name" value="INSULINASE"/>
    <property type="match status" value="1"/>
</dbReference>
<gene>
    <name evidence="5" type="ORF">QS713_05475</name>
</gene>
<dbReference type="EMBL" id="JASXSX010000001">
    <property type="protein sequence ID" value="MDT3767511.1"/>
    <property type="molecule type" value="Genomic_DNA"/>
</dbReference>
<reference evidence="5 6" key="1">
    <citation type="submission" date="2023-06" db="EMBL/GenBank/DDBJ databases">
        <title>Draft genome sequence of Gleimia hominis type strain CCUG 57540T.</title>
        <authorList>
            <person name="Salva-Serra F."/>
            <person name="Cardew S."/>
            <person name="Jensie Markopoulos S."/>
            <person name="Ohlen M."/>
            <person name="Inganas E."/>
            <person name="Svensson-Stadler L."/>
            <person name="Moore E.R.B."/>
        </authorList>
    </citation>
    <scope>NUCLEOTIDE SEQUENCE [LARGE SCALE GENOMIC DNA]</scope>
    <source>
        <strain evidence="5 6">CCUG 57540</strain>
    </source>
</reference>
<dbReference type="Pfam" id="PF05193">
    <property type="entry name" value="Peptidase_M16_C"/>
    <property type="match status" value="1"/>
</dbReference>
<dbReference type="InterPro" id="IPR011249">
    <property type="entry name" value="Metalloenz_LuxS/M16"/>
</dbReference>